<dbReference type="InParanoid" id="A0A6P3VDX0"/>
<reference evidence="3" key="1">
    <citation type="submission" date="2025-08" db="UniProtKB">
        <authorList>
            <consortium name="RefSeq"/>
        </authorList>
    </citation>
    <scope>IDENTIFICATION</scope>
</reference>
<protein>
    <submittedName>
        <fullName evidence="3">Uncharacterized protein C4orf45 homolog</fullName>
    </submittedName>
</protein>
<dbReference type="RefSeq" id="XP_012373352.1">
    <property type="nucleotide sequence ID" value="XM_012517898.1"/>
</dbReference>
<organism evidence="2 3">
    <name type="scientific">Octodon degus</name>
    <name type="common">Degu</name>
    <name type="synonym">Sciurus degus</name>
    <dbReference type="NCBI Taxonomy" id="10160"/>
    <lineage>
        <taxon>Eukaryota</taxon>
        <taxon>Metazoa</taxon>
        <taxon>Chordata</taxon>
        <taxon>Craniata</taxon>
        <taxon>Vertebrata</taxon>
        <taxon>Euteleostomi</taxon>
        <taxon>Mammalia</taxon>
        <taxon>Eutheria</taxon>
        <taxon>Euarchontoglires</taxon>
        <taxon>Glires</taxon>
        <taxon>Rodentia</taxon>
        <taxon>Hystricomorpha</taxon>
        <taxon>Octodontidae</taxon>
        <taxon>Octodon</taxon>
    </lineage>
</organism>
<dbReference type="GeneID" id="101579018"/>
<feature type="compositionally biased region" description="Basic and acidic residues" evidence="1">
    <location>
        <begin position="159"/>
        <end position="168"/>
    </location>
</feature>
<feature type="region of interest" description="Disordered" evidence="1">
    <location>
        <begin position="159"/>
        <end position="211"/>
    </location>
</feature>
<dbReference type="Proteomes" id="UP000515203">
    <property type="component" value="Unplaced"/>
</dbReference>
<dbReference type="AlphaFoldDB" id="A0A6P3VDX0"/>
<dbReference type="PANTHER" id="PTHR34833">
    <property type="entry name" value="GENE, 17359-RELATED"/>
    <property type="match status" value="1"/>
</dbReference>
<dbReference type="InterPro" id="IPR027814">
    <property type="entry name" value="DUF4562"/>
</dbReference>
<evidence type="ECO:0000313" key="3">
    <source>
        <dbReference type="RefSeq" id="XP_012373352.1"/>
    </source>
</evidence>
<dbReference type="PANTHER" id="PTHR34833:SF1">
    <property type="entry name" value="GENE, 17359-RELATED"/>
    <property type="match status" value="1"/>
</dbReference>
<dbReference type="CTD" id="152940"/>
<keyword evidence="2" id="KW-1185">Reference proteome</keyword>
<name>A0A6P3VDX0_OCTDE</name>
<accession>A0A6P3VDX0</accession>
<dbReference type="OrthoDB" id="6140842at2759"/>
<dbReference type="Pfam" id="PF15123">
    <property type="entry name" value="DUF4562"/>
    <property type="match status" value="1"/>
</dbReference>
<evidence type="ECO:0000313" key="2">
    <source>
        <dbReference type="Proteomes" id="UP000515203"/>
    </source>
</evidence>
<proteinExistence type="predicted"/>
<evidence type="ECO:0000256" key="1">
    <source>
        <dbReference type="SAM" id="MobiDB-lite"/>
    </source>
</evidence>
<gene>
    <name evidence="3" type="primary">CUNH4orf45</name>
</gene>
<sequence>MASRPCALLLGGTVSSSLDSDYQTNDKCCAKAFMSGCPDYKRDHLPKVQQHTSYIGEKSPESEKTGDLLYLWRPASDRSVPAKYKHEYVGEVGWGIPKYNFINKSRRASGFHIKYGELSLDAIDKLTHRFQNPWQPKPSILDQQGRYSRAFLAWHVGDHEDTHQRDSEGAALVRQSKSSPRKAQPPRLPALATKEEASPRDPTLPGPTVPVGFSLRELAMQDCEANFVRQRAGQTGHCSGPQMA</sequence>